<reference evidence="1" key="1">
    <citation type="submission" date="2023-04" db="EMBL/GenBank/DDBJ databases">
        <title>Genomic diversity of scab-causing Streptomyces spp. in the province of Quebec, Canada.</title>
        <authorList>
            <person name="Biessy A."/>
            <person name="Cadieux M."/>
            <person name="Ciotola M."/>
            <person name="Filion M."/>
        </authorList>
    </citation>
    <scope>NUCLEOTIDE SEQUENCE</scope>
    <source>
        <strain evidence="1">B21-115</strain>
    </source>
</reference>
<comment type="caution">
    <text evidence="1">The sequence shown here is derived from an EMBL/GenBank/DDBJ whole genome shotgun (WGS) entry which is preliminary data.</text>
</comment>
<evidence type="ECO:0000313" key="1">
    <source>
        <dbReference type="EMBL" id="MEH0635528.1"/>
    </source>
</evidence>
<sequence length="58" mass="6687">MIERVLLGQEIEIPEDTVVAYDDFPTWPGRRAERMSADSMSPTIWILRRIPGRRSALS</sequence>
<gene>
    <name evidence="1" type="ORF">QBA35_19725</name>
</gene>
<organism evidence="1 2">
    <name type="scientific">Streptomyces bottropensis</name>
    <dbReference type="NCBI Taxonomy" id="42235"/>
    <lineage>
        <taxon>Bacteria</taxon>
        <taxon>Bacillati</taxon>
        <taxon>Actinomycetota</taxon>
        <taxon>Actinomycetes</taxon>
        <taxon>Kitasatosporales</taxon>
        <taxon>Streptomycetaceae</taxon>
        <taxon>Streptomyces</taxon>
    </lineage>
</organism>
<keyword evidence="2" id="KW-1185">Reference proteome</keyword>
<dbReference type="GeneID" id="96271780"/>
<accession>A0ABU8APC1</accession>
<dbReference type="EMBL" id="JARULZ010000001">
    <property type="protein sequence ID" value="MEH0635528.1"/>
    <property type="molecule type" value="Genomic_DNA"/>
</dbReference>
<dbReference type="RefSeq" id="WP_005475755.1">
    <property type="nucleotide sequence ID" value="NZ_JARULZ010000001.1"/>
</dbReference>
<proteinExistence type="predicted"/>
<evidence type="ECO:0000313" key="2">
    <source>
        <dbReference type="Proteomes" id="UP001310290"/>
    </source>
</evidence>
<protein>
    <submittedName>
        <fullName evidence="1">Uncharacterized protein</fullName>
    </submittedName>
</protein>
<name>A0ABU8APC1_9ACTN</name>
<dbReference type="Proteomes" id="UP001310290">
    <property type="component" value="Unassembled WGS sequence"/>
</dbReference>